<keyword evidence="3 10" id="KW-0813">Transport</keyword>
<dbReference type="InterPro" id="IPR001185">
    <property type="entry name" value="MS_channel"/>
</dbReference>
<dbReference type="PANTHER" id="PTHR30266:SF2">
    <property type="entry name" value="LARGE-CONDUCTANCE MECHANOSENSITIVE CHANNEL"/>
    <property type="match status" value="1"/>
</dbReference>
<evidence type="ECO:0000256" key="6">
    <source>
        <dbReference type="ARBA" id="ARBA00022989"/>
    </source>
</evidence>
<evidence type="ECO:0000256" key="2">
    <source>
        <dbReference type="ARBA" id="ARBA00007254"/>
    </source>
</evidence>
<dbReference type="InterPro" id="IPR037673">
    <property type="entry name" value="MSC/AndL"/>
</dbReference>
<keyword evidence="4 10" id="KW-1003">Cell membrane</keyword>
<dbReference type="InterPro" id="IPR036019">
    <property type="entry name" value="MscL_channel"/>
</dbReference>
<feature type="transmembrane region" description="Helical" evidence="10">
    <location>
        <begin position="66"/>
        <end position="87"/>
    </location>
</feature>
<proteinExistence type="inferred from homology"/>
<evidence type="ECO:0000256" key="3">
    <source>
        <dbReference type="ARBA" id="ARBA00022448"/>
    </source>
</evidence>
<keyword evidence="7 10" id="KW-0406">Ion transport</keyword>
<dbReference type="AlphaFoldDB" id="A0A1P8Q3J6"/>
<evidence type="ECO:0000313" key="11">
    <source>
        <dbReference type="EMBL" id="APX72434.1"/>
    </source>
</evidence>
<dbReference type="SUPFAM" id="SSF81330">
    <property type="entry name" value="Gated mechanosensitive channel"/>
    <property type="match status" value="1"/>
</dbReference>
<gene>
    <name evidence="10" type="primary">mscL</name>
    <name evidence="11" type="ORF">BTM29_07675</name>
</gene>
<dbReference type="NCBIfam" id="TIGR00220">
    <property type="entry name" value="mscL"/>
    <property type="match status" value="1"/>
</dbReference>
<dbReference type="Gene3D" id="1.10.1200.120">
    <property type="entry name" value="Large-conductance mechanosensitive channel, MscL, domain 1"/>
    <property type="match status" value="1"/>
</dbReference>
<dbReference type="Pfam" id="PF01741">
    <property type="entry name" value="MscL"/>
    <property type="match status" value="1"/>
</dbReference>
<dbReference type="NCBIfam" id="NF001842">
    <property type="entry name" value="PRK00567.1-3"/>
    <property type="match status" value="1"/>
</dbReference>
<protein>
    <recommendedName>
        <fullName evidence="10">Large-conductance mechanosensitive channel</fullName>
    </recommendedName>
</protein>
<dbReference type="PROSITE" id="PS01327">
    <property type="entry name" value="MSCL"/>
    <property type="match status" value="1"/>
</dbReference>
<dbReference type="EMBL" id="CP019323">
    <property type="protein sequence ID" value="APX72434.1"/>
    <property type="molecule type" value="Genomic_DNA"/>
</dbReference>
<dbReference type="KEGG" id="lalw:BTM29_07675"/>
<dbReference type="HAMAP" id="MF_00115">
    <property type="entry name" value="MscL"/>
    <property type="match status" value="1"/>
</dbReference>
<keyword evidence="6 10" id="KW-1133">Transmembrane helix</keyword>
<feature type="transmembrane region" description="Helical" evidence="10">
    <location>
        <begin position="21"/>
        <end position="46"/>
    </location>
</feature>
<evidence type="ECO:0000256" key="5">
    <source>
        <dbReference type="ARBA" id="ARBA00022692"/>
    </source>
</evidence>
<accession>A0A1P8Q3J6</accession>
<sequence length="134" mass="14851">MIKEFKDFISRGNVMDLAVGVIMGSAFTAIVQSLVGNLVNPLIGIFLGKVDLANLKVEVGEATFKYGAFLESIINFIIIAIVVFLLVKGMNKVINARKSAEDEKEEEKESSTDEMIMYLKKISESIDSNKEEQK</sequence>
<evidence type="ECO:0000256" key="1">
    <source>
        <dbReference type="ARBA" id="ARBA00004651"/>
    </source>
</evidence>
<evidence type="ECO:0000256" key="4">
    <source>
        <dbReference type="ARBA" id="ARBA00022475"/>
    </source>
</evidence>
<keyword evidence="5 10" id="KW-0812">Transmembrane</keyword>
<keyword evidence="8 10" id="KW-0472">Membrane</keyword>
<reference evidence="12" key="1">
    <citation type="submission" date="2016-12" db="EMBL/GenBank/DDBJ databases">
        <authorList>
            <person name="Jung M.Y."/>
            <person name="Lee S.H."/>
        </authorList>
    </citation>
    <scope>NUCLEOTIDE SEQUENCE [LARGE SCALE GENOMIC DNA]</scope>
    <source>
        <strain evidence="12">WiKim39</strain>
    </source>
</reference>
<name>A0A1P8Q3J6_9LACO</name>
<comment type="subcellular location">
    <subcellularLocation>
        <location evidence="1 10">Cell membrane</location>
        <topology evidence="1 10">Multi-pass membrane protein</topology>
    </subcellularLocation>
</comment>
<keyword evidence="12" id="KW-1185">Reference proteome</keyword>
<evidence type="ECO:0000256" key="9">
    <source>
        <dbReference type="ARBA" id="ARBA00023303"/>
    </source>
</evidence>
<evidence type="ECO:0000256" key="10">
    <source>
        <dbReference type="HAMAP-Rule" id="MF_00115"/>
    </source>
</evidence>
<dbReference type="RefSeq" id="WP_076615686.1">
    <property type="nucleotide sequence ID" value="NZ_CP019323.1"/>
</dbReference>
<evidence type="ECO:0000256" key="8">
    <source>
        <dbReference type="ARBA" id="ARBA00023136"/>
    </source>
</evidence>
<dbReference type="GO" id="GO:0008381">
    <property type="term" value="F:mechanosensitive monoatomic ion channel activity"/>
    <property type="evidence" value="ECO:0007669"/>
    <property type="project" value="UniProtKB-UniRule"/>
</dbReference>
<dbReference type="InterPro" id="IPR019823">
    <property type="entry name" value="Mechanosensitive_channel_CS"/>
</dbReference>
<evidence type="ECO:0000256" key="7">
    <source>
        <dbReference type="ARBA" id="ARBA00023065"/>
    </source>
</evidence>
<comment type="subunit">
    <text evidence="10">Homopentamer.</text>
</comment>
<dbReference type="STRING" id="1847728.BTM29_07675"/>
<dbReference type="OrthoDB" id="9810350at2"/>
<dbReference type="PRINTS" id="PR01264">
    <property type="entry name" value="MECHCHANNEL"/>
</dbReference>
<organism evidence="11 12">
    <name type="scientific">Companilactobacillus allii</name>
    <dbReference type="NCBI Taxonomy" id="1847728"/>
    <lineage>
        <taxon>Bacteria</taxon>
        <taxon>Bacillati</taxon>
        <taxon>Bacillota</taxon>
        <taxon>Bacilli</taxon>
        <taxon>Lactobacillales</taxon>
        <taxon>Lactobacillaceae</taxon>
        <taxon>Companilactobacillus</taxon>
    </lineage>
</organism>
<keyword evidence="9 10" id="KW-0407">Ion channel</keyword>
<comment type="similarity">
    <text evidence="2 10">Belongs to the MscL family.</text>
</comment>
<evidence type="ECO:0000313" key="12">
    <source>
        <dbReference type="Proteomes" id="UP000187499"/>
    </source>
</evidence>
<dbReference type="Proteomes" id="UP000187499">
    <property type="component" value="Chromosome"/>
</dbReference>
<dbReference type="PANTHER" id="PTHR30266">
    <property type="entry name" value="MECHANOSENSITIVE CHANNEL MSCL"/>
    <property type="match status" value="1"/>
</dbReference>
<comment type="function">
    <text evidence="10">Channel that opens in response to stretch forces in the membrane lipid bilayer. May participate in the regulation of osmotic pressure changes within the cell.</text>
</comment>
<dbReference type="GO" id="GO:0005886">
    <property type="term" value="C:plasma membrane"/>
    <property type="evidence" value="ECO:0007669"/>
    <property type="project" value="UniProtKB-SubCell"/>
</dbReference>